<dbReference type="SUPFAM" id="SSF52172">
    <property type="entry name" value="CheY-like"/>
    <property type="match status" value="1"/>
</dbReference>
<dbReference type="PROSITE" id="PS50110">
    <property type="entry name" value="RESPONSE_REGULATORY"/>
    <property type="match status" value="1"/>
</dbReference>
<dbReference type="GO" id="GO:0000160">
    <property type="term" value="P:phosphorelay signal transduction system"/>
    <property type="evidence" value="ECO:0007669"/>
    <property type="project" value="InterPro"/>
</dbReference>
<feature type="modified residue" description="4-aspartylphosphate" evidence="1">
    <location>
        <position position="76"/>
    </location>
</feature>
<dbReference type="Gene3D" id="3.40.50.2300">
    <property type="match status" value="1"/>
</dbReference>
<comment type="caution">
    <text evidence="3">The sequence shown here is derived from an EMBL/GenBank/DDBJ whole genome shotgun (WGS) entry which is preliminary data.</text>
</comment>
<gene>
    <name evidence="3" type="ORF">COB21_03945</name>
</gene>
<evidence type="ECO:0000313" key="3">
    <source>
        <dbReference type="EMBL" id="PCI76785.1"/>
    </source>
</evidence>
<accession>A0A2A4X411</accession>
<sequence length="310" mass="35150">MFKKVVSVIDARNNVRLLASMFSNKIILLLSSSPVTLRFFQSFERDMEDYTVKVAQTLEKAQDLLSRVKFDVIVIDAKSPFIDLKASLEAINQDPDYTFTAILMISEGLKKAFIRQMLQLGVTDFLAEPFEVHECQIRIEMAIQTEANKKKMQNLHPEKFLPKAEINAPMPQVKKTSSCLIEALKRSKQNKSPLALLCVHIEGHVLEVEKILTSEMRRHDTLIRKSEQKILVILENTSFRASGFIAENLLEVLESRCNDQTKIGIGGSFLEKTFLEKKVLEIALSIEKESIEKAQEALAKGSVVISKLHF</sequence>
<keyword evidence="1" id="KW-0597">Phosphoprotein</keyword>
<dbReference type="Pfam" id="PF00072">
    <property type="entry name" value="Response_reg"/>
    <property type="match status" value="1"/>
</dbReference>
<evidence type="ECO:0000313" key="4">
    <source>
        <dbReference type="Proteomes" id="UP000218775"/>
    </source>
</evidence>
<dbReference type="EMBL" id="NVUK01000024">
    <property type="protein sequence ID" value="PCI76785.1"/>
    <property type="molecule type" value="Genomic_DNA"/>
</dbReference>
<dbReference type="AlphaFoldDB" id="A0A2A4X411"/>
<dbReference type="InterPro" id="IPR001789">
    <property type="entry name" value="Sig_transdc_resp-reg_receiver"/>
</dbReference>
<dbReference type="InterPro" id="IPR011006">
    <property type="entry name" value="CheY-like_superfamily"/>
</dbReference>
<feature type="domain" description="Response regulatory" evidence="2">
    <location>
        <begin position="26"/>
        <end position="143"/>
    </location>
</feature>
<name>A0A2A4X411_UNCAE</name>
<evidence type="ECO:0000256" key="1">
    <source>
        <dbReference type="PROSITE-ProRule" id="PRU00169"/>
    </source>
</evidence>
<protein>
    <recommendedName>
        <fullName evidence="2">Response regulatory domain-containing protein</fullName>
    </recommendedName>
</protein>
<reference evidence="4" key="1">
    <citation type="submission" date="2017-08" db="EMBL/GenBank/DDBJ databases">
        <title>A dynamic microbial community with high functional redundancy inhabits the cold, oxic subseafloor aquifer.</title>
        <authorList>
            <person name="Tully B.J."/>
            <person name="Wheat C.G."/>
            <person name="Glazer B.T."/>
            <person name="Huber J.A."/>
        </authorList>
    </citation>
    <scope>NUCLEOTIDE SEQUENCE [LARGE SCALE GENOMIC DNA]</scope>
</reference>
<dbReference type="Proteomes" id="UP000218775">
    <property type="component" value="Unassembled WGS sequence"/>
</dbReference>
<proteinExistence type="predicted"/>
<organism evidence="3 4">
    <name type="scientific">Aerophobetes bacterium</name>
    <dbReference type="NCBI Taxonomy" id="2030807"/>
    <lineage>
        <taxon>Bacteria</taxon>
        <taxon>Candidatus Aerophobota</taxon>
    </lineage>
</organism>
<evidence type="ECO:0000259" key="2">
    <source>
        <dbReference type="PROSITE" id="PS50110"/>
    </source>
</evidence>